<gene>
    <name evidence="2" type="ORF">IDONEFKE_05451</name>
</gene>
<sequence>MLLQQGAAIIDALAVDQRGQVIPDRRGEFRLCVQQSEHARVRRESGGDLVETVGADALGCGGGLQARQAAAEHRIVAGGRGRRQRRGRREGGRQAERGQNGHGVLRVAVARPS</sequence>
<dbReference type="Proteomes" id="UP000629265">
    <property type="component" value="Unassembled WGS sequence"/>
</dbReference>
<dbReference type="EMBL" id="CACRYR010000109">
    <property type="protein sequence ID" value="VZR20255.1"/>
    <property type="molecule type" value="Genomic_DNA"/>
</dbReference>
<reference evidence="2 3" key="1">
    <citation type="submission" date="2019-11" db="EMBL/GenBank/DDBJ databases">
        <authorList>
            <person name="Haines EK M."/>
        </authorList>
    </citation>
    <scope>NUCLEOTIDE SEQUENCE [LARGE SCALE GENOMIC DNA]</scope>
    <source>
        <strain evidence="2">KR2729</strain>
    </source>
</reference>
<proteinExistence type="predicted"/>
<feature type="region of interest" description="Disordered" evidence="1">
    <location>
        <begin position="76"/>
        <end position="113"/>
    </location>
</feature>
<evidence type="ECO:0000313" key="3">
    <source>
        <dbReference type="Proteomes" id="UP000629265"/>
    </source>
</evidence>
<dbReference type="AlphaFoldDB" id="A0ABD7W3E4"/>
<name>A0ABD7W3E4_ECOLX</name>
<comment type="caution">
    <text evidence="2">The sequence shown here is derived from an EMBL/GenBank/DDBJ whole genome shotgun (WGS) entry which is preliminary data.</text>
</comment>
<evidence type="ECO:0000313" key="2">
    <source>
        <dbReference type="EMBL" id="VZR20255.1"/>
    </source>
</evidence>
<protein>
    <submittedName>
        <fullName evidence="2">Uncharacterized protein</fullName>
    </submittedName>
</protein>
<evidence type="ECO:0000256" key="1">
    <source>
        <dbReference type="SAM" id="MobiDB-lite"/>
    </source>
</evidence>
<accession>A0ABD7W3E4</accession>
<organism evidence="2 3">
    <name type="scientific">Escherichia coli</name>
    <dbReference type="NCBI Taxonomy" id="562"/>
    <lineage>
        <taxon>Bacteria</taxon>
        <taxon>Pseudomonadati</taxon>
        <taxon>Pseudomonadota</taxon>
        <taxon>Gammaproteobacteria</taxon>
        <taxon>Enterobacterales</taxon>
        <taxon>Enterobacteriaceae</taxon>
        <taxon>Escherichia</taxon>
    </lineage>
</organism>